<evidence type="ECO:0000313" key="6">
    <source>
        <dbReference type="EMBL" id="KAJ2904696.1"/>
    </source>
</evidence>
<dbReference type="SUPFAM" id="SSF53474">
    <property type="entry name" value="alpha/beta-Hydrolases"/>
    <property type="match status" value="1"/>
</dbReference>
<dbReference type="InterPro" id="IPR002168">
    <property type="entry name" value="Lipase_GDXG_HIS_AS"/>
</dbReference>
<evidence type="ECO:0000256" key="4">
    <source>
        <dbReference type="SAM" id="MobiDB-lite"/>
    </source>
</evidence>
<feature type="domain" description="Alpha/beta hydrolase fold-3" evidence="5">
    <location>
        <begin position="178"/>
        <end position="420"/>
    </location>
</feature>
<dbReference type="PROSITE" id="PS01174">
    <property type="entry name" value="LIPASE_GDXG_SER"/>
    <property type="match status" value="1"/>
</dbReference>
<feature type="active site" evidence="3">
    <location>
        <position position="259"/>
    </location>
</feature>
<evidence type="ECO:0000256" key="2">
    <source>
        <dbReference type="ARBA" id="ARBA00022801"/>
    </source>
</evidence>
<dbReference type="PANTHER" id="PTHR48081:SF25">
    <property type="entry name" value="PUTATIVE (AFU_ORTHOLOGUE AFUA_3G11560)-RELATED"/>
    <property type="match status" value="1"/>
</dbReference>
<sequence length="541" mass="59583">MSSYDATIRSADMDSATRKLLAAILPKVPLMARVVLMHSFSLTTPSRYLSLRSELIVAVLRSFLQPSVLKPISSTQKLTMRDPGIKGKMWVAKTSSPEIETIEADSINSVVRGAIDDMLEPGAPKPCQTGFRMPDIMPVEAEWTGFRSDASSDSVMPNIPEDEKFGKLMEETMTKTTILYFHGGAYYLLDPCTHRPHTARLARMTGGRVYSVRYRLSPQHPFPAALIDGLVSYLTLLYPPEGSLHDPVDPSNLAFAGDSAGGNLCLALLQLLLQLRQPAGSGEATIRWQGRDVPLPLPACVAVNSPWLDITQSSPSWEDPEIQLFDYLPPSSVAKDKAPPPCAAWPADPPREHIYSPDSVLAHPLVSLVMAKSWAGAPPVWMCTGWERLASEDRWFTRKLAGDGVQVRLEQYEAMPHCFAMVLGGIPEGKRCFEGWAGFISEHVVGKTGGGKRERMPEAQIKDDKSMSRSGSQGPDETAVPVPVPVPGETRFKTVKAKSLREVDIPTDELTTMSEDEMRERVWRRVCEMAPAMSREKGAKL</sequence>
<organism evidence="6 7">
    <name type="scientific">Zalerion maritima</name>
    <dbReference type="NCBI Taxonomy" id="339359"/>
    <lineage>
        <taxon>Eukaryota</taxon>
        <taxon>Fungi</taxon>
        <taxon>Dikarya</taxon>
        <taxon>Ascomycota</taxon>
        <taxon>Pezizomycotina</taxon>
        <taxon>Sordariomycetes</taxon>
        <taxon>Lulworthiomycetidae</taxon>
        <taxon>Lulworthiales</taxon>
        <taxon>Lulworthiaceae</taxon>
        <taxon>Zalerion</taxon>
    </lineage>
</organism>
<evidence type="ECO:0000256" key="3">
    <source>
        <dbReference type="PROSITE-ProRule" id="PRU10038"/>
    </source>
</evidence>
<dbReference type="Gene3D" id="3.40.50.1820">
    <property type="entry name" value="alpha/beta hydrolase"/>
    <property type="match status" value="1"/>
</dbReference>
<keyword evidence="7" id="KW-1185">Reference proteome</keyword>
<feature type="compositionally biased region" description="Basic and acidic residues" evidence="4">
    <location>
        <begin position="451"/>
        <end position="467"/>
    </location>
</feature>
<proteinExistence type="inferred from homology"/>
<dbReference type="PROSITE" id="PS01173">
    <property type="entry name" value="LIPASE_GDXG_HIS"/>
    <property type="match status" value="1"/>
</dbReference>
<keyword evidence="2" id="KW-0378">Hydrolase</keyword>
<feature type="region of interest" description="Disordered" evidence="4">
    <location>
        <begin position="446"/>
        <end position="488"/>
    </location>
</feature>
<dbReference type="InterPro" id="IPR013094">
    <property type="entry name" value="AB_hydrolase_3"/>
</dbReference>
<comment type="similarity">
    <text evidence="1">Belongs to the 'GDXG' lipolytic enzyme family.</text>
</comment>
<dbReference type="AlphaFoldDB" id="A0AAD5S305"/>
<name>A0AAD5S305_9PEZI</name>
<accession>A0AAD5S305</accession>
<dbReference type="InterPro" id="IPR050300">
    <property type="entry name" value="GDXG_lipolytic_enzyme"/>
</dbReference>
<dbReference type="InterPro" id="IPR029058">
    <property type="entry name" value="AB_hydrolase_fold"/>
</dbReference>
<dbReference type="PANTHER" id="PTHR48081">
    <property type="entry name" value="AB HYDROLASE SUPERFAMILY PROTEIN C4A8.06C"/>
    <property type="match status" value="1"/>
</dbReference>
<dbReference type="InterPro" id="IPR033140">
    <property type="entry name" value="Lipase_GDXG_put_SER_AS"/>
</dbReference>
<dbReference type="Proteomes" id="UP001201980">
    <property type="component" value="Unassembled WGS sequence"/>
</dbReference>
<evidence type="ECO:0000256" key="1">
    <source>
        <dbReference type="ARBA" id="ARBA00010515"/>
    </source>
</evidence>
<dbReference type="GO" id="GO:0016787">
    <property type="term" value="F:hydrolase activity"/>
    <property type="evidence" value="ECO:0007669"/>
    <property type="project" value="UniProtKB-KW"/>
</dbReference>
<evidence type="ECO:0000313" key="7">
    <source>
        <dbReference type="Proteomes" id="UP001201980"/>
    </source>
</evidence>
<reference evidence="6" key="1">
    <citation type="submission" date="2022-07" db="EMBL/GenBank/DDBJ databases">
        <title>Draft genome sequence of Zalerion maritima ATCC 34329, a (micro)plastics degrading marine fungus.</title>
        <authorList>
            <person name="Paco A."/>
            <person name="Goncalves M.F.M."/>
            <person name="Rocha-Santos T.A.P."/>
            <person name="Alves A."/>
        </authorList>
    </citation>
    <scope>NUCLEOTIDE SEQUENCE</scope>
    <source>
        <strain evidence="6">ATCC 34329</strain>
    </source>
</reference>
<protein>
    <submittedName>
        <fullName evidence="6">Esterase</fullName>
    </submittedName>
</protein>
<dbReference type="EMBL" id="JAKWBI020000047">
    <property type="protein sequence ID" value="KAJ2904696.1"/>
    <property type="molecule type" value="Genomic_DNA"/>
</dbReference>
<gene>
    <name evidence="6" type="ORF">MKZ38_007438</name>
</gene>
<comment type="caution">
    <text evidence="6">The sequence shown here is derived from an EMBL/GenBank/DDBJ whole genome shotgun (WGS) entry which is preliminary data.</text>
</comment>
<evidence type="ECO:0000259" key="5">
    <source>
        <dbReference type="Pfam" id="PF07859"/>
    </source>
</evidence>
<dbReference type="Pfam" id="PF07859">
    <property type="entry name" value="Abhydrolase_3"/>
    <property type="match status" value="1"/>
</dbReference>